<evidence type="ECO:0000256" key="5">
    <source>
        <dbReference type="ARBA" id="ARBA00023284"/>
    </source>
</evidence>
<dbReference type="GO" id="GO:0016491">
    <property type="term" value="F:oxidoreductase activity"/>
    <property type="evidence" value="ECO:0007669"/>
    <property type="project" value="UniProtKB-KW"/>
</dbReference>
<organism evidence="8 9">
    <name type="scientific">Candidatus Portnoybacteria bacterium CG10_big_fil_rev_8_21_14_0_10_36_7</name>
    <dbReference type="NCBI Taxonomy" id="1974812"/>
    <lineage>
        <taxon>Bacteria</taxon>
        <taxon>Candidatus Portnoyibacteriota</taxon>
    </lineage>
</organism>
<dbReference type="InterPro" id="IPR036249">
    <property type="entry name" value="Thioredoxin-like_sf"/>
</dbReference>
<keyword evidence="5" id="KW-0676">Redox-active center</keyword>
<dbReference type="PROSITE" id="PS51352">
    <property type="entry name" value="THIOREDOXIN_2"/>
    <property type="match status" value="1"/>
</dbReference>
<comment type="similarity">
    <text evidence="1">Belongs to the thioredoxin family. DsbA subfamily.</text>
</comment>
<keyword evidence="2" id="KW-0732">Signal</keyword>
<accession>A0A2M8KF74</accession>
<dbReference type="AlphaFoldDB" id="A0A2M8KF74"/>
<reference evidence="9" key="1">
    <citation type="submission" date="2017-09" db="EMBL/GenBank/DDBJ databases">
        <title>Depth-based differentiation of microbial function through sediment-hosted aquifers and enrichment of novel symbionts in the deep terrestrial subsurface.</title>
        <authorList>
            <person name="Probst A.J."/>
            <person name="Ladd B."/>
            <person name="Jarett J.K."/>
            <person name="Geller-Mcgrath D.E."/>
            <person name="Sieber C.M.K."/>
            <person name="Emerson J.B."/>
            <person name="Anantharaman K."/>
            <person name="Thomas B.C."/>
            <person name="Malmstrom R."/>
            <person name="Stieglmeier M."/>
            <person name="Klingl A."/>
            <person name="Woyke T."/>
            <person name="Ryan C.M."/>
            <person name="Banfield J.F."/>
        </authorList>
    </citation>
    <scope>NUCLEOTIDE SEQUENCE [LARGE SCALE GENOMIC DNA]</scope>
</reference>
<gene>
    <name evidence="8" type="ORF">COU81_00045</name>
</gene>
<dbReference type="SUPFAM" id="SSF52833">
    <property type="entry name" value="Thioredoxin-like"/>
    <property type="match status" value="1"/>
</dbReference>
<comment type="caution">
    <text evidence="8">The sequence shown here is derived from an EMBL/GenBank/DDBJ whole genome shotgun (WGS) entry which is preliminary data.</text>
</comment>
<evidence type="ECO:0000259" key="7">
    <source>
        <dbReference type="PROSITE" id="PS51352"/>
    </source>
</evidence>
<dbReference type="InterPro" id="IPR013766">
    <property type="entry name" value="Thioredoxin_domain"/>
</dbReference>
<protein>
    <recommendedName>
        <fullName evidence="7">Thioredoxin domain-containing protein</fullName>
    </recommendedName>
</protein>
<keyword evidence="4" id="KW-1015">Disulfide bond</keyword>
<evidence type="ECO:0000256" key="1">
    <source>
        <dbReference type="ARBA" id="ARBA00005791"/>
    </source>
</evidence>
<dbReference type="Proteomes" id="UP000231450">
    <property type="component" value="Unassembled WGS sequence"/>
</dbReference>
<evidence type="ECO:0000256" key="3">
    <source>
        <dbReference type="ARBA" id="ARBA00023002"/>
    </source>
</evidence>
<dbReference type="PANTHER" id="PTHR13887">
    <property type="entry name" value="GLUTATHIONE S-TRANSFERASE KAPPA"/>
    <property type="match status" value="1"/>
</dbReference>
<evidence type="ECO:0000256" key="2">
    <source>
        <dbReference type="ARBA" id="ARBA00022729"/>
    </source>
</evidence>
<evidence type="ECO:0000313" key="9">
    <source>
        <dbReference type="Proteomes" id="UP000231450"/>
    </source>
</evidence>
<keyword evidence="6" id="KW-0472">Membrane</keyword>
<evidence type="ECO:0000313" key="8">
    <source>
        <dbReference type="EMBL" id="PJE58566.1"/>
    </source>
</evidence>
<dbReference type="InterPro" id="IPR012336">
    <property type="entry name" value="Thioredoxin-like_fold"/>
</dbReference>
<feature type="transmembrane region" description="Helical" evidence="6">
    <location>
        <begin position="20"/>
        <end position="45"/>
    </location>
</feature>
<evidence type="ECO:0000256" key="6">
    <source>
        <dbReference type="SAM" id="Phobius"/>
    </source>
</evidence>
<keyword evidence="3" id="KW-0560">Oxidoreductase</keyword>
<name>A0A2M8KF74_9BACT</name>
<feature type="domain" description="Thioredoxin" evidence="7">
    <location>
        <begin position="72"/>
        <end position="251"/>
    </location>
</feature>
<dbReference type="PANTHER" id="PTHR13887:SF14">
    <property type="entry name" value="DISULFIDE BOND FORMATION PROTEIN D"/>
    <property type="match status" value="1"/>
</dbReference>
<keyword evidence="6" id="KW-0812">Transmembrane</keyword>
<dbReference type="Pfam" id="PF13462">
    <property type="entry name" value="Thioredoxin_4"/>
    <property type="match status" value="1"/>
</dbReference>
<keyword evidence="6" id="KW-1133">Transmembrane helix</keyword>
<proteinExistence type="inferred from homology"/>
<dbReference type="EMBL" id="PFDW01000002">
    <property type="protein sequence ID" value="PJE58566.1"/>
    <property type="molecule type" value="Genomic_DNA"/>
</dbReference>
<evidence type="ECO:0000256" key="4">
    <source>
        <dbReference type="ARBA" id="ARBA00023157"/>
    </source>
</evidence>
<dbReference type="Gene3D" id="3.40.30.10">
    <property type="entry name" value="Glutaredoxin"/>
    <property type="match status" value="1"/>
</dbReference>
<sequence length="251" mass="29043">MLYYQHYVFIFYMTHTRGTIAIKILVTILVIGLIIFAGYTLYYLWQFKYGDPEIRARIQLQYSDQFSKGIDKEAPSDFPQYREIIHTHNPQIGNPQAPITIIVFIDFECPYCQAQYPVFSYIRDQYGPAINIVFKHTPLTDLHPQSLNAALASSCAAEQQKFWEFHDRLFETKQLGEHALFETATLLKLNSSQFNNCFTTKKYLNDIQEDMNDAARVGVRGTPTMLINGTIVEGVLSQKNWDTLLLSYLKK</sequence>